<dbReference type="NCBIfam" id="NF033551">
    <property type="entry name" value="transpos_IS1182"/>
    <property type="match status" value="1"/>
</dbReference>
<feature type="domain" description="Transposase InsH N-terminal" evidence="2">
    <location>
        <begin position="20"/>
        <end position="112"/>
    </location>
</feature>
<comment type="caution">
    <text evidence="4">The sequence shown here is derived from an EMBL/GenBank/DDBJ whole genome shotgun (WGS) entry which is preliminary data.</text>
</comment>
<proteinExistence type="predicted"/>
<organism evidence="4 5">
    <name type="scientific">Muricoccus vinaceus</name>
    <dbReference type="NCBI Taxonomy" id="424704"/>
    <lineage>
        <taxon>Bacteria</taxon>
        <taxon>Pseudomonadati</taxon>
        <taxon>Pseudomonadota</taxon>
        <taxon>Alphaproteobacteria</taxon>
        <taxon>Acetobacterales</taxon>
        <taxon>Roseomonadaceae</taxon>
        <taxon>Muricoccus</taxon>
    </lineage>
</organism>
<dbReference type="Proteomes" id="UP001589789">
    <property type="component" value="Unassembled WGS sequence"/>
</dbReference>
<evidence type="ECO:0000313" key="4">
    <source>
        <dbReference type="EMBL" id="MFC0389730.1"/>
    </source>
</evidence>
<accession>A0ABV6J1H8</accession>
<name>A0ABV6J1H8_9PROT</name>
<feature type="region of interest" description="Disordered" evidence="1">
    <location>
        <begin position="179"/>
        <end position="199"/>
    </location>
</feature>
<evidence type="ECO:0000313" key="5">
    <source>
        <dbReference type="Proteomes" id="UP001589789"/>
    </source>
</evidence>
<dbReference type="PANTHER" id="PTHR33408">
    <property type="entry name" value="TRANSPOSASE"/>
    <property type="match status" value="1"/>
</dbReference>
<dbReference type="InterPro" id="IPR047629">
    <property type="entry name" value="IS1182_transpos"/>
</dbReference>
<dbReference type="EMBL" id="JBHLVZ010000137">
    <property type="protein sequence ID" value="MFC0389730.1"/>
    <property type="molecule type" value="Genomic_DNA"/>
</dbReference>
<evidence type="ECO:0000256" key="1">
    <source>
        <dbReference type="SAM" id="MobiDB-lite"/>
    </source>
</evidence>
<evidence type="ECO:0000259" key="2">
    <source>
        <dbReference type="Pfam" id="PF05598"/>
    </source>
</evidence>
<dbReference type="Pfam" id="PF05598">
    <property type="entry name" value="DUF772"/>
    <property type="match status" value="1"/>
</dbReference>
<dbReference type="PANTHER" id="PTHR33408:SF2">
    <property type="entry name" value="TRANSPOSASE DDE DOMAIN-CONTAINING PROTEIN"/>
    <property type="match status" value="1"/>
</dbReference>
<dbReference type="InterPro" id="IPR008490">
    <property type="entry name" value="Transposase_InsH_N"/>
</dbReference>
<dbReference type="RefSeq" id="WP_377057278.1">
    <property type="nucleotide sequence ID" value="NZ_JBHLVZ010000137.1"/>
</dbReference>
<keyword evidence="5" id="KW-1185">Reference proteome</keyword>
<sequence>MTKSFRPWKVDEVWLLPPSVQEFVPQGHPAHLVRDIVAEELDLSAILSAYTEPRGYPPYHPAMMVALLLYAYGRGVYSSRRIARACEERLDFQAVTALNRPDFRTISEFRRRHLTALADLFVQVLTLCRHAGLVGLGHVAVDGTKLRANASKHKAMSYARMGPAEAELAAEVEGWLAQAEGTDAEEDATLGAERRGDEMPAWMRDKARRLERIRAAKAELEAEALAAAAAKPDPGTKADGSPSGRRGRKPKHPPGEPRPTAQRNFTDPESRIMKGRDGFVQAYNAGAAVDATAQVIVAHHLTNNASDQDALGPLLDAVTTNTGVTPAEVSADSGYCSEANLADLDRRGIRGYVATGRAKHPDGGEDRRRGPLVSAMRQRLKRAGRRSRYRLRKQVVEPVFGQIKAARGFRQLLLRGLEKVKHEWALVCTAHNLTKLAKAATG</sequence>
<gene>
    <name evidence="4" type="ORF">ACFFIC_29960</name>
</gene>
<feature type="region of interest" description="Disordered" evidence="1">
    <location>
        <begin position="226"/>
        <end position="270"/>
    </location>
</feature>
<reference evidence="4 5" key="1">
    <citation type="submission" date="2024-09" db="EMBL/GenBank/DDBJ databases">
        <authorList>
            <person name="Sun Q."/>
            <person name="Mori K."/>
        </authorList>
    </citation>
    <scope>NUCLEOTIDE SEQUENCE [LARGE SCALE GENOMIC DNA]</scope>
    <source>
        <strain evidence="4 5">CCM 7468</strain>
    </source>
</reference>
<feature type="domain" description="Transposase DDE" evidence="3">
    <location>
        <begin position="374"/>
        <end position="437"/>
    </location>
</feature>
<dbReference type="Pfam" id="PF13751">
    <property type="entry name" value="DDE_Tnp_1_6"/>
    <property type="match status" value="1"/>
</dbReference>
<evidence type="ECO:0000259" key="3">
    <source>
        <dbReference type="Pfam" id="PF13751"/>
    </source>
</evidence>
<dbReference type="InterPro" id="IPR025668">
    <property type="entry name" value="Tnp_DDE_dom"/>
</dbReference>
<protein>
    <submittedName>
        <fullName evidence="4">IS1182 family transposase</fullName>
    </submittedName>
</protein>